<protein>
    <submittedName>
        <fullName evidence="2">Uncharacterized protein</fullName>
    </submittedName>
</protein>
<feature type="region of interest" description="Disordered" evidence="1">
    <location>
        <begin position="206"/>
        <end position="227"/>
    </location>
</feature>
<evidence type="ECO:0000313" key="3">
    <source>
        <dbReference type="Proteomes" id="UP000266841"/>
    </source>
</evidence>
<name>K0TI33_THAOC</name>
<reference evidence="2 3" key="1">
    <citation type="journal article" date="2012" name="Genome Biol.">
        <title>Genome and low-iron response of an oceanic diatom adapted to chronic iron limitation.</title>
        <authorList>
            <person name="Lommer M."/>
            <person name="Specht M."/>
            <person name="Roy A.S."/>
            <person name="Kraemer L."/>
            <person name="Andreson R."/>
            <person name="Gutowska M.A."/>
            <person name="Wolf J."/>
            <person name="Bergner S.V."/>
            <person name="Schilhabel M.B."/>
            <person name="Klostermeier U.C."/>
            <person name="Beiko R.G."/>
            <person name="Rosenstiel P."/>
            <person name="Hippler M."/>
            <person name="Laroche J."/>
        </authorList>
    </citation>
    <scope>NUCLEOTIDE SEQUENCE [LARGE SCALE GENOMIC DNA]</scope>
    <source>
        <strain evidence="2 3">CCMP1005</strain>
    </source>
</reference>
<feature type="non-terminal residue" evidence="2">
    <location>
        <position position="1"/>
    </location>
</feature>
<gene>
    <name evidence="2" type="ORF">THAOC_04930</name>
</gene>
<evidence type="ECO:0000313" key="2">
    <source>
        <dbReference type="EMBL" id="EJK73441.1"/>
    </source>
</evidence>
<accession>K0TI33</accession>
<sequence length="277" mass="29176">LTRAPRPILISPDVPTRAEPAAPIDRQWSLDVSPALSRSDPQRGGAGTCGAVMGVPRAAEARRGVGGPCSSTDEPIQTEPVSPLDRGGSRDGSPAISWPGMDHGSGARRAPTAADEAPDPIYGANDDPTMTAVRWTNDVSSDDTDGATGPPTPPMGTSTMAEVRGRRSRLAVDVGSISASRRRREADESSNTTPARFCRRTTFWPTMTRTDDSGPLNSITDTSRGSQAGIRRAAGGVIEWIEPTTASSSTRFDGSKRRAAKIGIDRRAEGSRRVEGA</sequence>
<dbReference type="Proteomes" id="UP000266841">
    <property type="component" value="Unassembled WGS sequence"/>
</dbReference>
<feature type="region of interest" description="Disordered" evidence="1">
    <location>
        <begin position="1"/>
        <end position="194"/>
    </location>
</feature>
<comment type="caution">
    <text evidence="2">The sequence shown here is derived from an EMBL/GenBank/DDBJ whole genome shotgun (WGS) entry which is preliminary data.</text>
</comment>
<proteinExistence type="predicted"/>
<dbReference type="EMBL" id="AGNL01004496">
    <property type="protein sequence ID" value="EJK73441.1"/>
    <property type="molecule type" value="Genomic_DNA"/>
</dbReference>
<evidence type="ECO:0000256" key="1">
    <source>
        <dbReference type="SAM" id="MobiDB-lite"/>
    </source>
</evidence>
<organism evidence="2 3">
    <name type="scientific">Thalassiosira oceanica</name>
    <name type="common">Marine diatom</name>
    <dbReference type="NCBI Taxonomy" id="159749"/>
    <lineage>
        <taxon>Eukaryota</taxon>
        <taxon>Sar</taxon>
        <taxon>Stramenopiles</taxon>
        <taxon>Ochrophyta</taxon>
        <taxon>Bacillariophyta</taxon>
        <taxon>Coscinodiscophyceae</taxon>
        <taxon>Thalassiosirophycidae</taxon>
        <taxon>Thalassiosirales</taxon>
        <taxon>Thalassiosiraceae</taxon>
        <taxon>Thalassiosira</taxon>
    </lineage>
</organism>
<keyword evidence="3" id="KW-1185">Reference proteome</keyword>
<feature type="compositionally biased region" description="Polar residues" evidence="1">
    <location>
        <begin position="215"/>
        <end position="226"/>
    </location>
</feature>
<dbReference type="AlphaFoldDB" id="K0TI33"/>